<dbReference type="InParanoid" id="A0A152A2P3"/>
<dbReference type="SMART" id="SM00262">
    <property type="entry name" value="GEL"/>
    <property type="match status" value="3"/>
</dbReference>
<feature type="compositionally biased region" description="Low complexity" evidence="2">
    <location>
        <begin position="196"/>
        <end position="219"/>
    </location>
</feature>
<evidence type="ECO:0000256" key="1">
    <source>
        <dbReference type="SAM" id="Coils"/>
    </source>
</evidence>
<feature type="compositionally biased region" description="Basic and acidic residues" evidence="2">
    <location>
        <begin position="124"/>
        <end position="135"/>
    </location>
</feature>
<protein>
    <submittedName>
        <fullName evidence="4">Gelsolin-related protein</fullName>
    </submittedName>
</protein>
<feature type="domain" description="Gelsolin-like" evidence="3">
    <location>
        <begin position="538"/>
        <end position="608"/>
    </location>
</feature>
<dbReference type="Pfam" id="PF00626">
    <property type="entry name" value="Gelsolin"/>
    <property type="match status" value="1"/>
</dbReference>
<dbReference type="GO" id="GO:0005737">
    <property type="term" value="C:cytoplasm"/>
    <property type="evidence" value="ECO:0007669"/>
    <property type="project" value="TreeGrafter"/>
</dbReference>
<feature type="compositionally biased region" description="Low complexity" evidence="2">
    <location>
        <begin position="75"/>
        <end position="89"/>
    </location>
</feature>
<gene>
    <name evidence="4" type="ORF">DLAC_02501</name>
</gene>
<dbReference type="Proteomes" id="UP000076078">
    <property type="component" value="Unassembled WGS sequence"/>
</dbReference>
<dbReference type="PANTHER" id="PTHR11977:SF112">
    <property type="entry name" value="GELSOLIN-RELATED PROTEIN"/>
    <property type="match status" value="1"/>
</dbReference>
<evidence type="ECO:0000256" key="2">
    <source>
        <dbReference type="SAM" id="MobiDB-lite"/>
    </source>
</evidence>
<dbReference type="InterPro" id="IPR007123">
    <property type="entry name" value="Gelsolin-like_dom"/>
</dbReference>
<evidence type="ECO:0000313" key="5">
    <source>
        <dbReference type="Proteomes" id="UP000076078"/>
    </source>
</evidence>
<dbReference type="GO" id="GO:0051014">
    <property type="term" value="P:actin filament severing"/>
    <property type="evidence" value="ECO:0007669"/>
    <property type="project" value="TreeGrafter"/>
</dbReference>
<dbReference type="PANTHER" id="PTHR11977">
    <property type="entry name" value="VILLIN"/>
    <property type="match status" value="1"/>
</dbReference>
<name>A0A152A2P3_TIELA</name>
<keyword evidence="5" id="KW-1185">Reference proteome</keyword>
<dbReference type="OrthoDB" id="6375767at2759"/>
<evidence type="ECO:0000259" key="3">
    <source>
        <dbReference type="Pfam" id="PF00626"/>
    </source>
</evidence>
<dbReference type="InterPro" id="IPR029006">
    <property type="entry name" value="ADF-H/Gelsolin-like_dom_sf"/>
</dbReference>
<feature type="coiled-coil region" evidence="1">
    <location>
        <begin position="786"/>
        <end position="813"/>
    </location>
</feature>
<organism evidence="4 5">
    <name type="scientific">Tieghemostelium lacteum</name>
    <name type="common">Slime mold</name>
    <name type="synonym">Dictyostelium lacteum</name>
    <dbReference type="NCBI Taxonomy" id="361077"/>
    <lineage>
        <taxon>Eukaryota</taxon>
        <taxon>Amoebozoa</taxon>
        <taxon>Evosea</taxon>
        <taxon>Eumycetozoa</taxon>
        <taxon>Dictyostelia</taxon>
        <taxon>Dictyosteliales</taxon>
        <taxon>Raperosteliaceae</taxon>
        <taxon>Tieghemostelium</taxon>
    </lineage>
</organism>
<feature type="compositionally biased region" description="Low complexity" evidence="2">
    <location>
        <begin position="96"/>
        <end position="110"/>
    </location>
</feature>
<dbReference type="SUPFAM" id="SSF55753">
    <property type="entry name" value="Actin depolymerizing proteins"/>
    <property type="match status" value="4"/>
</dbReference>
<dbReference type="GO" id="GO:0015629">
    <property type="term" value="C:actin cytoskeleton"/>
    <property type="evidence" value="ECO:0007669"/>
    <property type="project" value="TreeGrafter"/>
</dbReference>
<comment type="caution">
    <text evidence="4">The sequence shown here is derived from an EMBL/GenBank/DDBJ whole genome shotgun (WGS) entry which is preliminary data.</text>
</comment>
<dbReference type="GO" id="GO:0051016">
    <property type="term" value="P:barbed-end actin filament capping"/>
    <property type="evidence" value="ECO:0007669"/>
    <property type="project" value="TreeGrafter"/>
</dbReference>
<feature type="compositionally biased region" description="Basic and acidic residues" evidence="2">
    <location>
        <begin position="143"/>
        <end position="195"/>
    </location>
</feature>
<feature type="compositionally biased region" description="Polar residues" evidence="2">
    <location>
        <begin position="315"/>
        <end position="330"/>
    </location>
</feature>
<dbReference type="GO" id="GO:0008154">
    <property type="term" value="P:actin polymerization or depolymerization"/>
    <property type="evidence" value="ECO:0007669"/>
    <property type="project" value="TreeGrafter"/>
</dbReference>
<evidence type="ECO:0000313" key="4">
    <source>
        <dbReference type="EMBL" id="KYR00496.1"/>
    </source>
</evidence>
<accession>A0A152A2P3</accession>
<proteinExistence type="predicted"/>
<dbReference type="GO" id="GO:0005546">
    <property type="term" value="F:phosphatidylinositol-4,5-bisphosphate binding"/>
    <property type="evidence" value="ECO:0007669"/>
    <property type="project" value="TreeGrafter"/>
</dbReference>
<feature type="region of interest" description="Disordered" evidence="2">
    <location>
        <begin position="391"/>
        <end position="426"/>
    </location>
</feature>
<keyword evidence="1" id="KW-0175">Coiled coil</keyword>
<dbReference type="FunCoup" id="A0A152A2P3">
    <property type="interactions" value="565"/>
</dbReference>
<feature type="region of interest" description="Disordered" evidence="2">
    <location>
        <begin position="293"/>
        <end position="331"/>
    </location>
</feature>
<dbReference type="STRING" id="361077.A0A152A2P3"/>
<dbReference type="EMBL" id="LODT01000013">
    <property type="protein sequence ID" value="KYR00496.1"/>
    <property type="molecule type" value="Genomic_DNA"/>
</dbReference>
<feature type="compositionally biased region" description="Low complexity" evidence="2">
    <location>
        <begin position="293"/>
        <end position="314"/>
    </location>
</feature>
<feature type="compositionally biased region" description="Basic and acidic residues" evidence="2">
    <location>
        <begin position="391"/>
        <end position="401"/>
    </location>
</feature>
<dbReference type="PRINTS" id="PR00597">
    <property type="entry name" value="GELSOLIN"/>
</dbReference>
<feature type="region of interest" description="Disordered" evidence="2">
    <location>
        <begin position="1"/>
        <end position="226"/>
    </location>
</feature>
<dbReference type="GO" id="GO:0051015">
    <property type="term" value="F:actin filament binding"/>
    <property type="evidence" value="ECO:0007669"/>
    <property type="project" value="InterPro"/>
</dbReference>
<dbReference type="OMA" id="IYWWEGV"/>
<feature type="compositionally biased region" description="Polar residues" evidence="2">
    <location>
        <begin position="408"/>
        <end position="426"/>
    </location>
</feature>
<dbReference type="Gene3D" id="3.40.20.10">
    <property type="entry name" value="Severin"/>
    <property type="match status" value="4"/>
</dbReference>
<sequence length="1343" mass="154763">MDPKREYKNKKNNVNSQQQHQQRKSARQQKKNKKQQQQASSQNNNNNNSNVNEKKSMKVSTSIESMNEIEPSRSPPLQTTPPTTVTSLSADTMSKSLSSTSIDNDNDSTLLSQNEMGELNKSVLDIKKQKDEYNHSHKKEKQKKMEERKKLINDSIHKKHELQKQIKAKHEEKKKLLEKQRIETQKELQKIKELSESTGSNSSGTSSSSGSISKNNSGTLKRMNSSSDEKFLDIFKRKVSQSNLSNSNGSLRKYTSYNSIGINSSSGLFRTISIPRLSKQQISLLDLFSTSSPNSSGASPSSSTSSLQSHLQMSPSSLQSSHQGLTSYGSFRSPKDLYDQFKKSSTGSSSGSSLRLSLKDDFYSKSNTHKRWEEYAKTLLPTEREQVVLKKEQERKRKLEELSGPINPLSNSSPMSPKRLSTLSGSGNRLSTMSTGSNGLLLDDTPSVPDKSVDDGKKIINALLNKTHSTPRSFACFDNEFSTASQKPPSMVNMFRYGSVDIDFSEVFGDPEDLKGFVMWSVHSFGVEERELDDYPILYSKDAYLVLNLSTENNQLDSKMYNIHIWIGKESPLDRIGTCVMMAIQLSTHLQGKVNHYREEQGKESKVFTNYFFNDQMNGIKYKSGGMDSDFQQIALNPIKRKAHLYKIDIPPIDIETAGVVSIRRMGLSKKLVQHGSSEISWLLECDDRIYYLLGSKASIANKSQTRKLAQEFQSHYARPIPIIDASLDLKEFYRFLKENKSKSDNDKDYKSTEEDETIVNLYKTCIKPNGKLGLEPIHEDYPMNYSLLTGENEEEEEEEEEEEREEEVYILDCTTDIFIYSSNTISKKKIAVARECAKIFYNEYERPKWAEISEVKKGNEPPLFKYQFIDWPKSKVSLNYNSNNNKNSTIIDSYYNFSNIKVLSDDILVENLLDNDESDQVDVYVVTLPDLEFFKLSEPEKSTFYEEDCYMTIISSRKERGYDIMEDLNEPKTIIYWWEGVHADPKGYSAFIYGLYPIIANKFQDKGQPKPLVRLITQRKEPLHFINSFSTPILIHKGSKFDEPHILNRIYQLIILDSTVYIQELIQDNLIMNSYDIYYIVSPLNDLITIWKGEDNDLPLSDDELINYATMLDDSYDSEIIQQGEESETFWALIPNIDKEYQESIDTNDNKLFRFYLDNKSSQLCLMRINRKYPSDLNYLECCLLETSEKLYMWQGINCSESLLQLAKSYTQDYYLSGENDDKIVQYESQYQESLEFKLLFSAWDRKDSFIDPLETRSNHLSIQKTLDYRKQCQEEQELFKEYLEYVNTVENEEDLEDFETWTLIKKGLIDTSILEQQSINNNSIKMKKKKKFLGLFTKKSH</sequence>
<dbReference type="InterPro" id="IPR007122">
    <property type="entry name" value="Villin/Gelsolin"/>
</dbReference>
<feature type="compositionally biased region" description="Low complexity" evidence="2">
    <location>
        <begin position="35"/>
        <end position="51"/>
    </location>
</feature>
<reference evidence="4 5" key="1">
    <citation type="submission" date="2015-12" db="EMBL/GenBank/DDBJ databases">
        <title>Dictyostelia acquired genes for synthesis and detection of signals that induce cell-type specialization by lateral gene transfer from prokaryotes.</title>
        <authorList>
            <person name="Gloeckner G."/>
            <person name="Schaap P."/>
        </authorList>
    </citation>
    <scope>NUCLEOTIDE SEQUENCE [LARGE SCALE GENOMIC DNA]</scope>
    <source>
        <strain evidence="4 5">TK</strain>
    </source>
</reference>
<feature type="compositionally biased region" description="Basic residues" evidence="2">
    <location>
        <begin position="21"/>
        <end position="34"/>
    </location>
</feature>